<protein>
    <submittedName>
        <fullName evidence="1">Uncharacterized protein</fullName>
    </submittedName>
</protein>
<evidence type="ECO:0000313" key="1">
    <source>
        <dbReference type="EMBL" id="AFK43014.1"/>
    </source>
</evidence>
<dbReference type="EMBL" id="BT143220">
    <property type="protein sequence ID" value="AFK43014.1"/>
    <property type="molecule type" value="mRNA"/>
</dbReference>
<organism evidence="1">
    <name type="scientific">Lotus japonicus</name>
    <name type="common">Lotus corniculatus var. japonicus</name>
    <dbReference type="NCBI Taxonomy" id="34305"/>
    <lineage>
        <taxon>Eukaryota</taxon>
        <taxon>Viridiplantae</taxon>
        <taxon>Streptophyta</taxon>
        <taxon>Embryophyta</taxon>
        <taxon>Tracheophyta</taxon>
        <taxon>Spermatophyta</taxon>
        <taxon>Magnoliopsida</taxon>
        <taxon>eudicotyledons</taxon>
        <taxon>Gunneridae</taxon>
        <taxon>Pentapetalae</taxon>
        <taxon>rosids</taxon>
        <taxon>fabids</taxon>
        <taxon>Fabales</taxon>
        <taxon>Fabaceae</taxon>
        <taxon>Papilionoideae</taxon>
        <taxon>50 kb inversion clade</taxon>
        <taxon>NPAAA clade</taxon>
        <taxon>Hologalegina</taxon>
        <taxon>robinioid clade</taxon>
        <taxon>Loteae</taxon>
        <taxon>Lotus</taxon>
    </lineage>
</organism>
<dbReference type="AlphaFoldDB" id="I3SRX2"/>
<proteinExistence type="evidence at transcript level"/>
<sequence>MAAKLRCMTITTIGRGFEQPQPNIINKFSHDDYSLRIEEDSVLFFVNNRYSVLLCLF</sequence>
<reference evidence="1" key="1">
    <citation type="submission" date="2012-05" db="EMBL/GenBank/DDBJ databases">
        <authorList>
            <person name="Krishnakumar V."/>
            <person name="Cheung F."/>
            <person name="Xiao Y."/>
            <person name="Chan A."/>
            <person name="Moskal W.A."/>
            <person name="Town C.D."/>
        </authorList>
    </citation>
    <scope>NUCLEOTIDE SEQUENCE</scope>
</reference>
<name>I3SRX2_LOTJA</name>
<accession>I3SRX2</accession>